<sequence length="131" mass="14685">MIVISLNDLNIKSMSDNSGVFFGSNFEPNWDVFTKSNTNISGNTNNNNLNLIIDKDGLDFVITNEQNAKQIVIKDDPETNQITISKLKTYPKSSNSNTKTKKAGEAKKSVKTKTKKLKNKTKKNKKSERKS</sequence>
<name>A0ABW2Q120_9BACL</name>
<evidence type="ECO:0000256" key="1">
    <source>
        <dbReference type="SAM" id="MobiDB-lite"/>
    </source>
</evidence>
<keyword evidence="3" id="KW-1185">Reference proteome</keyword>
<comment type="caution">
    <text evidence="2">The sequence shown here is derived from an EMBL/GenBank/DDBJ whole genome shotgun (WGS) entry which is preliminary data.</text>
</comment>
<organism evidence="2 3">
    <name type="scientific">Scopulibacillus cellulosilyticus</name>
    <dbReference type="NCBI Taxonomy" id="2665665"/>
    <lineage>
        <taxon>Bacteria</taxon>
        <taxon>Bacillati</taxon>
        <taxon>Bacillota</taxon>
        <taxon>Bacilli</taxon>
        <taxon>Bacillales</taxon>
        <taxon>Sporolactobacillaceae</taxon>
        <taxon>Scopulibacillus</taxon>
    </lineage>
</organism>
<dbReference type="RefSeq" id="WP_380969804.1">
    <property type="nucleotide sequence ID" value="NZ_JBHTCO010000044.1"/>
</dbReference>
<dbReference type="Proteomes" id="UP001596505">
    <property type="component" value="Unassembled WGS sequence"/>
</dbReference>
<evidence type="ECO:0000313" key="3">
    <source>
        <dbReference type="Proteomes" id="UP001596505"/>
    </source>
</evidence>
<accession>A0ABW2Q120</accession>
<feature type="region of interest" description="Disordered" evidence="1">
    <location>
        <begin position="84"/>
        <end position="131"/>
    </location>
</feature>
<dbReference type="EMBL" id="JBHTCO010000044">
    <property type="protein sequence ID" value="MFC7395344.1"/>
    <property type="molecule type" value="Genomic_DNA"/>
</dbReference>
<feature type="compositionally biased region" description="Basic residues" evidence="1">
    <location>
        <begin position="109"/>
        <end position="131"/>
    </location>
</feature>
<evidence type="ECO:0000313" key="2">
    <source>
        <dbReference type="EMBL" id="MFC7395344.1"/>
    </source>
</evidence>
<reference evidence="3" key="1">
    <citation type="journal article" date="2019" name="Int. J. Syst. Evol. Microbiol.">
        <title>The Global Catalogue of Microorganisms (GCM) 10K type strain sequencing project: providing services to taxonomists for standard genome sequencing and annotation.</title>
        <authorList>
            <consortium name="The Broad Institute Genomics Platform"/>
            <consortium name="The Broad Institute Genome Sequencing Center for Infectious Disease"/>
            <person name="Wu L."/>
            <person name="Ma J."/>
        </authorList>
    </citation>
    <scope>NUCLEOTIDE SEQUENCE [LARGE SCALE GENOMIC DNA]</scope>
    <source>
        <strain evidence="3">CGMCC 1.16305</strain>
    </source>
</reference>
<proteinExistence type="predicted"/>
<gene>
    <name evidence="2" type="ORF">ACFQRG_20765</name>
</gene>
<protein>
    <submittedName>
        <fullName evidence="2">Uncharacterized protein</fullName>
    </submittedName>
</protein>